<feature type="domain" description="Isochorismatase-like" evidence="1">
    <location>
        <begin position="8"/>
        <end position="156"/>
    </location>
</feature>
<name>A0A4R1BI67_9PROT</name>
<dbReference type="AlphaFoldDB" id="A0A4R1BI67"/>
<comment type="caution">
    <text evidence="2">The sequence shown here is derived from an EMBL/GenBank/DDBJ whole genome shotgun (WGS) entry which is preliminary data.</text>
</comment>
<dbReference type="OrthoDB" id="9796958at2"/>
<dbReference type="GO" id="GO:0016787">
    <property type="term" value="F:hydrolase activity"/>
    <property type="evidence" value="ECO:0007669"/>
    <property type="project" value="UniProtKB-KW"/>
</dbReference>
<dbReference type="InterPro" id="IPR036380">
    <property type="entry name" value="Isochorismatase-like_sf"/>
</dbReference>
<dbReference type="EMBL" id="SJZB01000003">
    <property type="protein sequence ID" value="TCJ20190.1"/>
    <property type="molecule type" value="Genomic_DNA"/>
</dbReference>
<sequence length="180" mass="19836">MLIQADQSVLLMIDLQERLAPAIHDFAEVRRHNQWLLGVAQRLAVPVVATEQYPRGLGHTIPELAPAIPPEHILEKIHFSAVAEGNLDGLAAMARPQVILTGIETHVCVLQTALDLLAAGKAVHVVAEAVGSRRPADKELALARLRQEGCRVVSREMVAFEWLHRAGTEQFKAISQEFLR</sequence>
<dbReference type="InterPro" id="IPR000868">
    <property type="entry name" value="Isochorismatase-like_dom"/>
</dbReference>
<organism evidence="2 4">
    <name type="scientific">Parasulfuritortus cantonensis</name>
    <dbReference type="NCBI Taxonomy" id="2528202"/>
    <lineage>
        <taxon>Bacteria</taxon>
        <taxon>Pseudomonadati</taxon>
        <taxon>Pseudomonadota</taxon>
        <taxon>Betaproteobacteria</taxon>
        <taxon>Nitrosomonadales</taxon>
        <taxon>Thiobacillaceae</taxon>
        <taxon>Parasulfuritortus</taxon>
    </lineage>
</organism>
<dbReference type="Pfam" id="PF00857">
    <property type="entry name" value="Isochorismatase"/>
    <property type="match status" value="1"/>
</dbReference>
<reference evidence="2 4" key="1">
    <citation type="submission" date="2019-03" db="EMBL/GenBank/DDBJ databases">
        <title>Genome sequence of Thiobacillaceae bacterium LSR1, a sulfur-oxidizing bacterium isolated from freshwater sediment.</title>
        <authorList>
            <person name="Li S."/>
        </authorList>
    </citation>
    <scope>NUCLEOTIDE SEQUENCE [LARGE SCALE GENOMIC DNA]</scope>
    <source>
        <strain evidence="2 4">LSR1</strain>
    </source>
</reference>
<keyword evidence="2" id="KW-0378">Hydrolase</keyword>
<evidence type="ECO:0000259" key="1">
    <source>
        <dbReference type="Pfam" id="PF00857"/>
    </source>
</evidence>
<evidence type="ECO:0000313" key="2">
    <source>
        <dbReference type="EMBL" id="TCJ16995.1"/>
    </source>
</evidence>
<gene>
    <name evidence="3" type="ORF">EZJ19_01040</name>
    <name evidence="2" type="ORF">EZJ19_04635</name>
</gene>
<dbReference type="PANTHER" id="PTHR14119">
    <property type="entry name" value="HYDROLASE"/>
    <property type="match status" value="1"/>
</dbReference>
<accession>A0A4R1BI67</accession>
<dbReference type="EMBL" id="SJZB01000015">
    <property type="protein sequence ID" value="TCJ16995.1"/>
    <property type="molecule type" value="Genomic_DNA"/>
</dbReference>
<protein>
    <submittedName>
        <fullName evidence="2">Hydrolase</fullName>
    </submittedName>
</protein>
<dbReference type="Gene3D" id="3.40.50.850">
    <property type="entry name" value="Isochorismatase-like"/>
    <property type="match status" value="1"/>
</dbReference>
<keyword evidence="4" id="KW-1185">Reference proteome</keyword>
<proteinExistence type="predicted"/>
<evidence type="ECO:0000313" key="4">
    <source>
        <dbReference type="Proteomes" id="UP000295443"/>
    </source>
</evidence>
<dbReference type="Proteomes" id="UP000295443">
    <property type="component" value="Unassembled WGS sequence"/>
</dbReference>
<dbReference type="CDD" id="cd01012">
    <property type="entry name" value="YcaC_related"/>
    <property type="match status" value="1"/>
</dbReference>
<dbReference type="SUPFAM" id="SSF52499">
    <property type="entry name" value="Isochorismatase-like hydrolases"/>
    <property type="match status" value="1"/>
</dbReference>
<evidence type="ECO:0000313" key="3">
    <source>
        <dbReference type="EMBL" id="TCJ20190.1"/>
    </source>
</evidence>
<dbReference type="PANTHER" id="PTHR14119:SF3">
    <property type="entry name" value="ISOCHORISMATASE DOMAIN-CONTAINING PROTEIN 2"/>
    <property type="match status" value="1"/>
</dbReference>
<dbReference type="RefSeq" id="WP_131444449.1">
    <property type="nucleotide sequence ID" value="NZ_SJZB01000003.1"/>
</dbReference>
<dbReference type="InterPro" id="IPR050993">
    <property type="entry name" value="Isochorismatase_domain"/>
</dbReference>